<evidence type="ECO:0000313" key="3">
    <source>
        <dbReference type="EMBL" id="GMH84650.1"/>
    </source>
</evidence>
<evidence type="ECO:0000256" key="1">
    <source>
        <dbReference type="SAM" id="MobiDB-lite"/>
    </source>
</evidence>
<gene>
    <name evidence="3" type="ORF">TL16_g09984</name>
</gene>
<name>A0A9W7ENX0_9STRA</name>
<dbReference type="EMBL" id="BLQM01000347">
    <property type="protein sequence ID" value="GMH84650.1"/>
    <property type="molecule type" value="Genomic_DNA"/>
</dbReference>
<feature type="compositionally biased region" description="Low complexity" evidence="1">
    <location>
        <begin position="19"/>
        <end position="47"/>
    </location>
</feature>
<dbReference type="AlphaFoldDB" id="A0A9W7ENX0"/>
<feature type="transmembrane region" description="Helical" evidence="2">
    <location>
        <begin position="160"/>
        <end position="179"/>
    </location>
</feature>
<keyword evidence="2" id="KW-0812">Transmembrane</keyword>
<accession>A0A9W7ENX0</accession>
<keyword evidence="2" id="KW-1133">Transmembrane helix</keyword>
<dbReference type="Proteomes" id="UP001162640">
    <property type="component" value="Unassembled WGS sequence"/>
</dbReference>
<protein>
    <submittedName>
        <fullName evidence="3">Uncharacterized protein</fullName>
    </submittedName>
</protein>
<feature type="region of interest" description="Disordered" evidence="1">
    <location>
        <begin position="1"/>
        <end position="65"/>
    </location>
</feature>
<sequence length="243" mass="26548">MSLSSNSCSPERRSRSSSREPSVTPSRLSLPESSRPASASSSTPSQSTHHERSHSSSSSSSPGPPSLPPFLSLIHRIILPLHPTPTTTTAMSSMLLSTMAIHTLSPMRDASALTVGVENIPTLTFVSTLLALFTPDPKRRLIFSRVGLTRGETVGTSLALFYRLFICVLIFFSLAFQLLGNRKEVHAMFYLSVHLLKLHTISLTWGVAQEAMELEEENLERNGEGVTPSGSRLKRLGECCRQT</sequence>
<keyword evidence="2" id="KW-0472">Membrane</keyword>
<evidence type="ECO:0000256" key="2">
    <source>
        <dbReference type="SAM" id="Phobius"/>
    </source>
</evidence>
<evidence type="ECO:0000313" key="4">
    <source>
        <dbReference type="Proteomes" id="UP001162640"/>
    </source>
</evidence>
<dbReference type="PANTHER" id="PTHR43596:SF1">
    <property type="entry name" value="ADP,ATP CARRIER PROTEIN"/>
    <property type="match status" value="1"/>
</dbReference>
<comment type="caution">
    <text evidence="3">The sequence shown here is derived from an EMBL/GenBank/DDBJ whole genome shotgun (WGS) entry which is preliminary data.</text>
</comment>
<proteinExistence type="predicted"/>
<organism evidence="3 4">
    <name type="scientific">Triparma laevis f. inornata</name>
    <dbReference type="NCBI Taxonomy" id="1714386"/>
    <lineage>
        <taxon>Eukaryota</taxon>
        <taxon>Sar</taxon>
        <taxon>Stramenopiles</taxon>
        <taxon>Ochrophyta</taxon>
        <taxon>Bolidophyceae</taxon>
        <taxon>Parmales</taxon>
        <taxon>Triparmaceae</taxon>
        <taxon>Triparma</taxon>
    </lineage>
</organism>
<dbReference type="PANTHER" id="PTHR43596">
    <property type="entry name" value="ADP,ATP CARRIER PROTEIN"/>
    <property type="match status" value="1"/>
</dbReference>
<reference evidence="4" key="1">
    <citation type="journal article" date="2023" name="Commun. Biol.">
        <title>Genome analysis of Parmales, the sister group of diatoms, reveals the evolutionary specialization of diatoms from phago-mixotrophs to photoautotrophs.</title>
        <authorList>
            <person name="Ban H."/>
            <person name="Sato S."/>
            <person name="Yoshikawa S."/>
            <person name="Yamada K."/>
            <person name="Nakamura Y."/>
            <person name="Ichinomiya M."/>
            <person name="Sato N."/>
            <person name="Blanc-Mathieu R."/>
            <person name="Endo H."/>
            <person name="Kuwata A."/>
            <person name="Ogata H."/>
        </authorList>
    </citation>
    <scope>NUCLEOTIDE SEQUENCE [LARGE SCALE GENOMIC DNA]</scope>
</reference>